<reference evidence="2 3" key="1">
    <citation type="journal article" date="2011" name="Appl. Environ. Microbiol.">
        <title>Methanogenic archaea isolated from Taiwan's Chelungpu fault.</title>
        <authorList>
            <person name="Wu S.Y."/>
            <person name="Lai M.C."/>
        </authorList>
    </citation>
    <scope>NUCLEOTIDE SEQUENCE [LARGE SCALE GENOMIC DNA]</scope>
    <source>
        <strain evidence="2 3">St545Mb</strain>
    </source>
</reference>
<dbReference type="EMBL" id="JTEO01000004">
    <property type="protein sequence ID" value="MCQ6962483.1"/>
    <property type="molecule type" value="Genomic_DNA"/>
</dbReference>
<dbReference type="GO" id="GO:0044038">
    <property type="term" value="P:cell wall macromolecule biosynthetic process"/>
    <property type="evidence" value="ECO:0007669"/>
    <property type="project" value="InterPro"/>
</dbReference>
<dbReference type="GO" id="GO:0016755">
    <property type="term" value="F:aminoacyltransferase activity"/>
    <property type="evidence" value="ECO:0007669"/>
    <property type="project" value="InterPro"/>
</dbReference>
<dbReference type="Proteomes" id="UP001206983">
    <property type="component" value="Unassembled WGS sequence"/>
</dbReference>
<feature type="coiled-coil region" evidence="1">
    <location>
        <begin position="5"/>
        <end position="84"/>
    </location>
</feature>
<evidence type="ECO:0000256" key="1">
    <source>
        <dbReference type="SAM" id="Coils"/>
    </source>
</evidence>
<keyword evidence="3" id="KW-1185">Reference proteome</keyword>
<accession>A0AAE3KZ34</accession>
<organism evidence="2 3">
    <name type="scientific">Methanolobus chelungpuianus</name>
    <dbReference type="NCBI Taxonomy" id="502115"/>
    <lineage>
        <taxon>Archaea</taxon>
        <taxon>Methanobacteriati</taxon>
        <taxon>Methanobacteriota</taxon>
        <taxon>Stenosarchaea group</taxon>
        <taxon>Methanomicrobia</taxon>
        <taxon>Methanosarcinales</taxon>
        <taxon>Methanosarcinaceae</taxon>
        <taxon>Methanolobus</taxon>
    </lineage>
</organism>
<dbReference type="PROSITE" id="PS51191">
    <property type="entry name" value="FEMABX"/>
    <property type="match status" value="1"/>
</dbReference>
<gene>
    <name evidence="2" type="ORF">PV02_04785</name>
</gene>
<evidence type="ECO:0000313" key="2">
    <source>
        <dbReference type="EMBL" id="MCQ6962483.1"/>
    </source>
</evidence>
<protein>
    <submittedName>
        <fullName evidence="2">Uncharacterized protein</fullName>
    </submittedName>
</protein>
<dbReference type="RefSeq" id="WP_256622260.1">
    <property type="nucleotide sequence ID" value="NZ_JTEO01000004.1"/>
</dbReference>
<comment type="caution">
    <text evidence="2">The sequence shown here is derived from an EMBL/GenBank/DDBJ whole genome shotgun (WGS) entry which is preliminary data.</text>
</comment>
<dbReference type="InterPro" id="IPR003447">
    <property type="entry name" value="FEMABX"/>
</dbReference>
<keyword evidence="1" id="KW-0175">Coiled coil</keyword>
<evidence type="ECO:0000313" key="3">
    <source>
        <dbReference type="Proteomes" id="UP001206983"/>
    </source>
</evidence>
<dbReference type="AlphaFoldDB" id="A0AAE3KZ34"/>
<sequence>MVRSIEDLEKDLDTMNEMFRKYVKLSEHYQKQVDSANIPEEQRRMLLERLAQENEKVQKAKMQIETFERTIQTLKDSREKLKEVVHKTEKPPCETEYLVAYN</sequence>
<name>A0AAE3KZ34_9EURY</name>
<proteinExistence type="predicted"/>